<name>A0ABN8MNF3_9CNID</name>
<evidence type="ECO:0000313" key="3">
    <source>
        <dbReference type="Proteomes" id="UP001159427"/>
    </source>
</evidence>
<feature type="region of interest" description="Disordered" evidence="1">
    <location>
        <begin position="15"/>
        <end position="37"/>
    </location>
</feature>
<dbReference type="EMBL" id="CALNXI010000679">
    <property type="protein sequence ID" value="CAH3032465.1"/>
    <property type="molecule type" value="Genomic_DNA"/>
</dbReference>
<evidence type="ECO:0000256" key="1">
    <source>
        <dbReference type="SAM" id="MobiDB-lite"/>
    </source>
</evidence>
<reference evidence="2 3" key="1">
    <citation type="submission" date="2022-05" db="EMBL/GenBank/DDBJ databases">
        <authorList>
            <consortium name="Genoscope - CEA"/>
            <person name="William W."/>
        </authorList>
    </citation>
    <scope>NUCLEOTIDE SEQUENCE [LARGE SCALE GENOMIC DNA]</scope>
</reference>
<proteinExistence type="predicted"/>
<gene>
    <name evidence="2" type="ORF">PEVE_00039008</name>
</gene>
<protein>
    <submittedName>
        <fullName evidence="2">Uncharacterized protein</fullName>
    </submittedName>
</protein>
<evidence type="ECO:0000313" key="2">
    <source>
        <dbReference type="EMBL" id="CAH3032465.1"/>
    </source>
</evidence>
<keyword evidence="3" id="KW-1185">Reference proteome</keyword>
<sequence>MMTFQGFAKEEIGDAMETCFGKGTPPPPGPSQKNIDGERRCSHLASAGGTFFTMHMSIKNAEMIYGFNFGNVFWIRYDMETSKKRTTQERFRELDLVRQGHLQEREISRLQ</sequence>
<comment type="caution">
    <text evidence="2">The sequence shown here is derived from an EMBL/GenBank/DDBJ whole genome shotgun (WGS) entry which is preliminary data.</text>
</comment>
<dbReference type="Proteomes" id="UP001159427">
    <property type="component" value="Unassembled WGS sequence"/>
</dbReference>
<accession>A0ABN8MNF3</accession>
<organism evidence="2 3">
    <name type="scientific">Porites evermanni</name>
    <dbReference type="NCBI Taxonomy" id="104178"/>
    <lineage>
        <taxon>Eukaryota</taxon>
        <taxon>Metazoa</taxon>
        <taxon>Cnidaria</taxon>
        <taxon>Anthozoa</taxon>
        <taxon>Hexacorallia</taxon>
        <taxon>Scleractinia</taxon>
        <taxon>Fungiina</taxon>
        <taxon>Poritidae</taxon>
        <taxon>Porites</taxon>
    </lineage>
</organism>